<dbReference type="Proteomes" id="UP001595789">
    <property type="component" value="Unassembled WGS sequence"/>
</dbReference>
<evidence type="ECO:0008006" key="4">
    <source>
        <dbReference type="Google" id="ProtNLM"/>
    </source>
</evidence>
<feature type="chain" id="PRO_5046045337" description="S9 family peptidase" evidence="1">
    <location>
        <begin position="22"/>
        <end position="210"/>
    </location>
</feature>
<keyword evidence="1" id="KW-0732">Signal</keyword>
<keyword evidence="3" id="KW-1185">Reference proteome</keyword>
<evidence type="ECO:0000313" key="3">
    <source>
        <dbReference type="Proteomes" id="UP001595789"/>
    </source>
</evidence>
<gene>
    <name evidence="2" type="ORF">ACFOWA_11875</name>
</gene>
<dbReference type="EMBL" id="JBHSBW010000011">
    <property type="protein sequence ID" value="MFC4211887.1"/>
    <property type="molecule type" value="Genomic_DNA"/>
</dbReference>
<feature type="signal peptide" evidence="1">
    <location>
        <begin position="1"/>
        <end position="21"/>
    </location>
</feature>
<evidence type="ECO:0000256" key="1">
    <source>
        <dbReference type="SAM" id="SignalP"/>
    </source>
</evidence>
<sequence length="210" mass="24071">MKTIKLFLISALCLFIHEVDAQYVFIPDQNGRPLTDARYQNLTGSPYFVDEWTNAEVKLADNNVIKPAEVRYDMVEDKLLFKQDNKVYEFSPKVAAFTLMTKNGNRTFLLKDDGNSESGYYELLSDGKVKLLKKNKKVILETKGYNSANVEKTVDENKKYYVLYNGAEKEVKLNKNSFLNALPDFKDQITNYGSKLSKEDDYVKLTAALN</sequence>
<organism evidence="2 3">
    <name type="scientific">Pedobacter lithocola</name>
    <dbReference type="NCBI Taxonomy" id="1908239"/>
    <lineage>
        <taxon>Bacteria</taxon>
        <taxon>Pseudomonadati</taxon>
        <taxon>Bacteroidota</taxon>
        <taxon>Sphingobacteriia</taxon>
        <taxon>Sphingobacteriales</taxon>
        <taxon>Sphingobacteriaceae</taxon>
        <taxon>Pedobacter</taxon>
    </lineage>
</organism>
<comment type="caution">
    <text evidence="2">The sequence shown here is derived from an EMBL/GenBank/DDBJ whole genome shotgun (WGS) entry which is preliminary data.</text>
</comment>
<evidence type="ECO:0000313" key="2">
    <source>
        <dbReference type="EMBL" id="MFC4211887.1"/>
    </source>
</evidence>
<reference evidence="3" key="1">
    <citation type="journal article" date="2019" name="Int. J. Syst. Evol. Microbiol.">
        <title>The Global Catalogue of Microorganisms (GCM) 10K type strain sequencing project: providing services to taxonomists for standard genome sequencing and annotation.</title>
        <authorList>
            <consortium name="The Broad Institute Genomics Platform"/>
            <consortium name="The Broad Institute Genome Sequencing Center for Infectious Disease"/>
            <person name="Wu L."/>
            <person name="Ma J."/>
        </authorList>
    </citation>
    <scope>NUCLEOTIDE SEQUENCE [LARGE SCALE GENOMIC DNA]</scope>
    <source>
        <strain evidence="3">CCM 8691</strain>
    </source>
</reference>
<dbReference type="RefSeq" id="WP_378985376.1">
    <property type="nucleotide sequence ID" value="NZ_JBHSBW010000011.1"/>
</dbReference>
<protein>
    <recommendedName>
        <fullName evidence="4">S9 family peptidase</fullName>
    </recommendedName>
</protein>
<proteinExistence type="predicted"/>
<name>A0ABV8PCB2_9SPHI</name>
<accession>A0ABV8PCB2</accession>